<evidence type="ECO:0000259" key="2">
    <source>
        <dbReference type="Pfam" id="PF00924"/>
    </source>
</evidence>
<feature type="transmembrane region" description="Helical" evidence="1">
    <location>
        <begin position="20"/>
        <end position="42"/>
    </location>
</feature>
<feature type="domain" description="Mechanosensitive ion channel MscS" evidence="2">
    <location>
        <begin position="111"/>
        <end position="160"/>
    </location>
</feature>
<dbReference type="EMBL" id="RZIG01000002">
    <property type="protein sequence ID" value="RYJ09000.1"/>
    <property type="molecule type" value="Genomic_DNA"/>
</dbReference>
<dbReference type="Proteomes" id="UP000293535">
    <property type="component" value="Unassembled WGS sequence"/>
</dbReference>
<proteinExistence type="predicted"/>
<feature type="transmembrane region" description="Helical" evidence="1">
    <location>
        <begin position="63"/>
        <end position="83"/>
    </location>
</feature>
<keyword evidence="1" id="KW-0472">Membrane</keyword>
<comment type="caution">
    <text evidence="3">The sequence shown here is derived from an EMBL/GenBank/DDBJ whole genome shotgun (WGS) entry which is preliminary data.</text>
</comment>
<keyword evidence="1" id="KW-1133">Transmembrane helix</keyword>
<accession>A0A482T2K1</accession>
<dbReference type="InterPro" id="IPR010920">
    <property type="entry name" value="LSM_dom_sf"/>
</dbReference>
<dbReference type="RefSeq" id="WP_129754974.1">
    <property type="nucleotide sequence ID" value="NZ_JAFKAA010000002.1"/>
</dbReference>
<dbReference type="PANTHER" id="PTHR30221:SF1">
    <property type="entry name" value="SMALL-CONDUCTANCE MECHANOSENSITIVE CHANNEL"/>
    <property type="match status" value="1"/>
</dbReference>
<gene>
    <name evidence="3" type="ORF">ELS20_02365</name>
</gene>
<evidence type="ECO:0000313" key="4">
    <source>
        <dbReference type="Proteomes" id="UP000293535"/>
    </source>
</evidence>
<name>A0A482T2K1_HALHI</name>
<evidence type="ECO:0000313" key="3">
    <source>
        <dbReference type="EMBL" id="RYJ09000.1"/>
    </source>
</evidence>
<dbReference type="PANTHER" id="PTHR30221">
    <property type="entry name" value="SMALL-CONDUCTANCE MECHANOSENSITIVE CHANNEL"/>
    <property type="match status" value="1"/>
</dbReference>
<dbReference type="GO" id="GO:0016020">
    <property type="term" value="C:membrane"/>
    <property type="evidence" value="ECO:0007669"/>
    <property type="project" value="InterPro"/>
</dbReference>
<reference evidence="3 4" key="1">
    <citation type="submission" date="2018-12" db="EMBL/GenBank/DDBJ databases">
        <title>Draft genome sequence of Haloarcula hispinica strain 18.1, an halophilic archaeon isolated from Chott El Jerid of Southern Tunisia.</title>
        <authorList>
            <person name="Najjari A."/>
            <person name="Ben Dhia O."/>
            <person name="Ferjani R."/>
            <person name="Mahjoubi M."/>
            <person name="Sghaier H."/>
            <person name="Elshahed M."/>
            <person name="Ouzari H.I."/>
            <person name="Cherid A."/>
            <person name="Youssef N."/>
        </authorList>
    </citation>
    <scope>NUCLEOTIDE SEQUENCE [LARGE SCALE GENOMIC DNA]</scope>
    <source>
        <strain evidence="3 4">18.1</strain>
    </source>
</reference>
<keyword evidence="1" id="KW-0812">Transmembrane</keyword>
<feature type="transmembrane region" description="Helical" evidence="1">
    <location>
        <begin position="89"/>
        <end position="108"/>
    </location>
</feature>
<organism evidence="3 4">
    <name type="scientific">Haloarcula hispanica</name>
    <dbReference type="NCBI Taxonomy" id="51589"/>
    <lineage>
        <taxon>Archaea</taxon>
        <taxon>Methanobacteriati</taxon>
        <taxon>Methanobacteriota</taxon>
        <taxon>Stenosarchaea group</taxon>
        <taxon>Halobacteria</taxon>
        <taxon>Halobacteriales</taxon>
        <taxon>Haloarculaceae</taxon>
        <taxon>Haloarcula</taxon>
    </lineage>
</organism>
<dbReference type="InterPro" id="IPR006685">
    <property type="entry name" value="MscS_channel_2nd"/>
</dbReference>
<dbReference type="Gene3D" id="1.10.287.1260">
    <property type="match status" value="1"/>
</dbReference>
<dbReference type="GO" id="GO:0008381">
    <property type="term" value="F:mechanosensitive monoatomic ion channel activity"/>
    <property type="evidence" value="ECO:0007669"/>
    <property type="project" value="InterPro"/>
</dbReference>
<dbReference type="AlphaFoldDB" id="A0A482T2K1"/>
<dbReference type="Pfam" id="PF00924">
    <property type="entry name" value="MS_channel_2nd"/>
    <property type="match status" value="1"/>
</dbReference>
<sequence length="177" mass="18804">MQVGVINRALEQLVTNVVDALPRLITGFVFLVIAAVGIKAIMVVVRAVLKRSLPGESPVYRQFLGVIVLVFLWFGVALSFLSIVGLTAIAASLGTATGFLALGVSYALSEMIKDAVAGVSLLRDPDFNPGDTITAGDTTGEVAAIELRKTRFRVDGDTVVRANAAIEERWTKVDSEA</sequence>
<protein>
    <submittedName>
        <fullName evidence="3">Mechanosensitive ion channel</fullName>
    </submittedName>
</protein>
<dbReference type="InterPro" id="IPR045275">
    <property type="entry name" value="MscS_archaea/bacteria_type"/>
</dbReference>
<evidence type="ECO:0000256" key="1">
    <source>
        <dbReference type="SAM" id="Phobius"/>
    </source>
</evidence>
<dbReference type="SUPFAM" id="SSF50182">
    <property type="entry name" value="Sm-like ribonucleoproteins"/>
    <property type="match status" value="1"/>
</dbReference>